<dbReference type="EMBL" id="BAAARN010000001">
    <property type="protein sequence ID" value="GAA2731648.1"/>
    <property type="molecule type" value="Genomic_DNA"/>
</dbReference>
<dbReference type="Proteomes" id="UP001501326">
    <property type="component" value="Unassembled WGS sequence"/>
</dbReference>
<keyword evidence="1" id="KW-0472">Membrane</keyword>
<feature type="domain" description="Low molecular weight protein antigen 6 PH" evidence="2">
    <location>
        <begin position="66"/>
        <end position="116"/>
    </location>
</feature>
<accession>A0ABN3UFD7</accession>
<organism evidence="3 4">
    <name type="scientific">Pedococcus aerophilus</name>
    <dbReference type="NCBI Taxonomy" id="436356"/>
    <lineage>
        <taxon>Bacteria</taxon>
        <taxon>Bacillati</taxon>
        <taxon>Actinomycetota</taxon>
        <taxon>Actinomycetes</taxon>
        <taxon>Micrococcales</taxon>
        <taxon>Intrasporangiaceae</taxon>
        <taxon>Pedococcus</taxon>
    </lineage>
</organism>
<keyword evidence="1" id="KW-0812">Transmembrane</keyword>
<evidence type="ECO:0000256" key="1">
    <source>
        <dbReference type="SAM" id="Phobius"/>
    </source>
</evidence>
<feature type="transmembrane region" description="Helical" evidence="1">
    <location>
        <begin position="20"/>
        <end position="40"/>
    </location>
</feature>
<dbReference type="InterPro" id="IPR019692">
    <property type="entry name" value="CFP-6_PH"/>
</dbReference>
<protein>
    <recommendedName>
        <fullName evidence="2">Low molecular weight protein antigen 6 PH domain-containing protein</fullName>
    </recommendedName>
</protein>
<evidence type="ECO:0000259" key="2">
    <source>
        <dbReference type="Pfam" id="PF10756"/>
    </source>
</evidence>
<dbReference type="Pfam" id="PF10756">
    <property type="entry name" value="bPH_6"/>
    <property type="match status" value="1"/>
</dbReference>
<sequence length="142" mass="15168">MVRDRSSGAVEGTHVFVGRVWVAVVLPAAILAVGVVLVAATDLEAGALVVSLLFAVPMVLSWWNCTVVSNDGVRLRRWLRWRTLPWSGLAEVAEPGRARRGAVVGVVTAQGEPVALDVPGALHAEFVEYALAHGLPQRSRGR</sequence>
<comment type="caution">
    <text evidence="3">The sequence shown here is derived from an EMBL/GenBank/DDBJ whole genome shotgun (WGS) entry which is preliminary data.</text>
</comment>
<dbReference type="RefSeq" id="WP_344190040.1">
    <property type="nucleotide sequence ID" value="NZ_BAAARN010000001.1"/>
</dbReference>
<name>A0ABN3UFD7_9MICO</name>
<evidence type="ECO:0000313" key="3">
    <source>
        <dbReference type="EMBL" id="GAA2731648.1"/>
    </source>
</evidence>
<reference evidence="3 4" key="1">
    <citation type="journal article" date="2019" name="Int. J. Syst. Evol. Microbiol.">
        <title>The Global Catalogue of Microorganisms (GCM) 10K type strain sequencing project: providing services to taxonomists for standard genome sequencing and annotation.</title>
        <authorList>
            <consortium name="The Broad Institute Genomics Platform"/>
            <consortium name="The Broad Institute Genome Sequencing Center for Infectious Disease"/>
            <person name="Wu L."/>
            <person name="Ma J."/>
        </authorList>
    </citation>
    <scope>NUCLEOTIDE SEQUENCE [LARGE SCALE GENOMIC DNA]</scope>
    <source>
        <strain evidence="3 4">JCM 16378</strain>
    </source>
</reference>
<feature type="transmembrane region" description="Helical" evidence="1">
    <location>
        <begin position="46"/>
        <end position="68"/>
    </location>
</feature>
<evidence type="ECO:0000313" key="4">
    <source>
        <dbReference type="Proteomes" id="UP001501326"/>
    </source>
</evidence>
<keyword evidence="1" id="KW-1133">Transmembrane helix</keyword>
<keyword evidence="4" id="KW-1185">Reference proteome</keyword>
<gene>
    <name evidence="3" type="ORF">GCM10009867_05740</name>
</gene>
<proteinExistence type="predicted"/>